<reference evidence="8 9" key="1">
    <citation type="submission" date="2019-07" db="EMBL/GenBank/DDBJ databases">
        <title>Whole genome shotgun sequence of Enterococcus villorum NBRC 100699.</title>
        <authorList>
            <person name="Hosoyama A."/>
            <person name="Uohara A."/>
            <person name="Ohji S."/>
            <person name="Ichikawa N."/>
        </authorList>
    </citation>
    <scope>NUCLEOTIDE SEQUENCE [LARGE SCALE GENOMIC DNA]</scope>
    <source>
        <strain evidence="8 9">NBRC 100699</strain>
    </source>
</reference>
<dbReference type="Pfam" id="PF19258">
    <property type="entry name" value="KxYKxGKxW_sig"/>
    <property type="match status" value="1"/>
</dbReference>
<protein>
    <recommendedName>
        <fullName evidence="7">Gram-positive cocci surface proteins LPxTG domain-containing protein</fullName>
    </recommendedName>
</protein>
<dbReference type="NCBIfam" id="TIGR03715">
    <property type="entry name" value="KxYKxGKxW"/>
    <property type="match status" value="1"/>
</dbReference>
<sequence length="1043" mass="115890">MKYKKQKSITEFEKQDIKKRFKMYKSKKRWVIAPILFLGLGGILVIEAPSASAEETQTYEKQAPIENESSYKKEGESKIETSDGILLPEENSSKVSEGTESDPKTPQEVNIETEHSSEPVVSTNKPQPDVVDGAEKELELSQNTVPIEVVTPEPVSPVHDGEPTKIDAQNAKNSSSQDNLSKEDANLVTEQINAEETKSNQQLNFSKKRSIIDDKNDNKLSRVKRADDTISNTTDSKEVKFQQLECPIKYKLDNNEFPSIKDNNSGLVVVKGEPDQQSAIPAEYAFYPKFIEGKTTVQIDGNDVNTIDINNNFAKHYVNVRNVGYLENSDPIDILITFQKEEFNGVEKIPDLNEQDETIINIFDDPNELISVGGENLALNVTMEFFNGKTGLPIEMSGYNTITDLDWTEYYIYEKNMIEKIIVPQSSLIKTKEHENNLYLIGISDDITPTHDYQAVGAERGQVQVLFKKSHTWKYHINIKSSASFNVSKSLLPIDFTSPIVVGDEEDANIKDDQLEYKVYVNIPYRDDKTGDKQQYSLDIKLPDAFRFKTLKIKDNAEKDISDKFLIDYDREKSIATVTPKDTSNDKYDLNIQVDVSSNINNKKEAKEEYYNSKDAQYKVPITAELRLSNGTSDGKKILFSNVATSVIELERSQKPSEVTFEADPSVPTKGKLEGNVPNVPTGTQVMVITPTGEEINGETDPDGHFSIPVERKEEDELVSVVVNEKDKASSDPVETQVPKQEHSATPTEVVFIADPTDPTKGRLEGKVSNISEGTQVVATTPEGEELHGETDPEGHFSIPVERKEEDIPVQVVIKEEGKVPSDSVTTQVPKQEPSATPTKVEFVSDPNDPTKGKLEGKVSNVPEGTKVVVTTPEGEELSGTTDPEGRFSFPVERGEEDIPVNVVVQEEGKVPSEPVSVIVSKVKRADNPELEKLSSSRKKNQSSKADGQVVKRELSQMSPKNKEKDLNNTNNLQIVTGNTPTNDSSKNEKMNNHNSTNLISGGNELPKTGAQAHLEMSIIGTLLTGLSGVSLFGIKKRRKEND</sequence>
<feature type="transmembrane region" description="Helical" evidence="6">
    <location>
        <begin position="1017"/>
        <end position="1035"/>
    </location>
</feature>
<evidence type="ECO:0000256" key="1">
    <source>
        <dbReference type="ARBA" id="ARBA00022512"/>
    </source>
</evidence>
<feature type="region of interest" description="Disordered" evidence="5">
    <location>
        <begin position="659"/>
        <end position="683"/>
    </location>
</feature>
<dbReference type="AlphaFoldDB" id="A0A511IYT4"/>
<dbReference type="InterPro" id="IPR022263">
    <property type="entry name" value="KxYKxGKxW"/>
</dbReference>
<organism evidence="8 9">
    <name type="scientific">Enterococcus villorum</name>
    <dbReference type="NCBI Taxonomy" id="112904"/>
    <lineage>
        <taxon>Bacteria</taxon>
        <taxon>Bacillati</taxon>
        <taxon>Bacillota</taxon>
        <taxon>Bacilli</taxon>
        <taxon>Lactobacillales</taxon>
        <taxon>Enterococcaceae</taxon>
        <taxon>Enterococcus</taxon>
    </lineage>
</organism>
<evidence type="ECO:0000313" key="9">
    <source>
        <dbReference type="Proteomes" id="UP000321830"/>
    </source>
</evidence>
<evidence type="ECO:0000256" key="5">
    <source>
        <dbReference type="SAM" id="MobiDB-lite"/>
    </source>
</evidence>
<keyword evidence="4" id="KW-0572">Peptidoglycan-anchor</keyword>
<dbReference type="RefSeq" id="WP_010752091.1">
    <property type="nucleotide sequence ID" value="NZ_BJWF01000002.1"/>
</dbReference>
<keyword evidence="3" id="KW-0732">Signal</keyword>
<keyword evidence="6" id="KW-0472">Membrane</keyword>
<feature type="compositionally biased region" description="Basic and acidic residues" evidence="5">
    <location>
        <begin position="69"/>
        <end position="81"/>
    </location>
</feature>
<comment type="caution">
    <text evidence="8">The sequence shown here is derived from an EMBL/GenBank/DDBJ whole genome shotgun (WGS) entry which is preliminary data.</text>
</comment>
<feature type="region of interest" description="Disordered" evidence="5">
    <location>
        <begin position="930"/>
        <end position="1004"/>
    </location>
</feature>
<keyword evidence="2" id="KW-0964">Secreted</keyword>
<feature type="compositionally biased region" description="Polar residues" evidence="5">
    <location>
        <begin position="968"/>
        <end position="985"/>
    </location>
</feature>
<feature type="domain" description="Gram-positive cocci surface proteins LPxTG" evidence="7">
    <location>
        <begin position="1006"/>
        <end position="1043"/>
    </location>
</feature>
<feature type="compositionally biased region" description="Basic and acidic residues" evidence="5">
    <location>
        <begin position="950"/>
        <end position="967"/>
    </location>
</feature>
<dbReference type="PROSITE" id="PS50847">
    <property type="entry name" value="GRAM_POS_ANCHORING"/>
    <property type="match status" value="1"/>
</dbReference>
<feature type="compositionally biased region" description="Basic and acidic residues" evidence="5">
    <location>
        <begin position="785"/>
        <end position="805"/>
    </location>
</feature>
<accession>A0A511IYT4</accession>
<feature type="region of interest" description="Disordered" evidence="5">
    <location>
        <begin position="818"/>
        <end position="862"/>
    </location>
</feature>
<evidence type="ECO:0000256" key="4">
    <source>
        <dbReference type="ARBA" id="ARBA00023088"/>
    </source>
</evidence>
<feature type="compositionally biased region" description="Polar residues" evidence="5">
    <location>
        <begin position="170"/>
        <end position="179"/>
    </location>
</feature>
<keyword evidence="6" id="KW-1133">Transmembrane helix</keyword>
<feature type="compositionally biased region" description="Polar residues" evidence="5">
    <location>
        <begin position="823"/>
        <end position="838"/>
    </location>
</feature>
<evidence type="ECO:0000256" key="3">
    <source>
        <dbReference type="ARBA" id="ARBA00022729"/>
    </source>
</evidence>
<dbReference type="Pfam" id="PF00746">
    <property type="entry name" value="Gram_pos_anchor"/>
    <property type="match status" value="1"/>
</dbReference>
<feature type="region of interest" description="Disordered" evidence="5">
    <location>
        <begin position="783"/>
        <end position="805"/>
    </location>
</feature>
<evidence type="ECO:0000313" key="8">
    <source>
        <dbReference type="EMBL" id="GEL90942.1"/>
    </source>
</evidence>
<feature type="region of interest" description="Disordered" evidence="5">
    <location>
        <begin position="726"/>
        <end position="746"/>
    </location>
</feature>
<dbReference type="EMBL" id="BJWF01000002">
    <property type="protein sequence ID" value="GEL90942.1"/>
    <property type="molecule type" value="Genomic_DNA"/>
</dbReference>
<evidence type="ECO:0000256" key="2">
    <source>
        <dbReference type="ARBA" id="ARBA00022525"/>
    </source>
</evidence>
<evidence type="ECO:0000259" key="7">
    <source>
        <dbReference type="PROSITE" id="PS50847"/>
    </source>
</evidence>
<feature type="region of interest" description="Disordered" evidence="5">
    <location>
        <begin position="152"/>
        <end position="183"/>
    </location>
</feature>
<dbReference type="Proteomes" id="UP000321830">
    <property type="component" value="Unassembled WGS sequence"/>
</dbReference>
<keyword evidence="6" id="KW-0812">Transmembrane</keyword>
<keyword evidence="1" id="KW-0134">Cell wall</keyword>
<gene>
    <name evidence="8" type="ORF">EVI01_02790</name>
</gene>
<proteinExistence type="predicted"/>
<evidence type="ECO:0000256" key="6">
    <source>
        <dbReference type="SAM" id="Phobius"/>
    </source>
</evidence>
<name>A0A511IYT4_9ENTE</name>
<feature type="region of interest" description="Disordered" evidence="5">
    <location>
        <begin position="51"/>
        <end position="130"/>
    </location>
</feature>
<dbReference type="NCBIfam" id="TIGR01167">
    <property type="entry name" value="LPXTG_anchor"/>
    <property type="match status" value="1"/>
</dbReference>
<dbReference type="InterPro" id="IPR019931">
    <property type="entry name" value="LPXTG_anchor"/>
</dbReference>